<keyword evidence="1" id="KW-0175">Coiled coil</keyword>
<evidence type="ECO:0000313" key="3">
    <source>
        <dbReference type="Proteomes" id="UP000001542"/>
    </source>
</evidence>
<reference evidence="2" key="1">
    <citation type="submission" date="2006-10" db="EMBL/GenBank/DDBJ databases">
        <authorList>
            <person name="Amadeo P."/>
            <person name="Zhao Q."/>
            <person name="Wortman J."/>
            <person name="Fraser-Liggett C."/>
            <person name="Carlton J."/>
        </authorList>
    </citation>
    <scope>NUCLEOTIDE SEQUENCE</scope>
    <source>
        <strain evidence="2">G3</strain>
    </source>
</reference>
<accession>A2DA13</accession>
<dbReference type="VEuPathDB" id="TrichDB:TVAG_475890"/>
<evidence type="ECO:0000256" key="1">
    <source>
        <dbReference type="SAM" id="Coils"/>
    </source>
</evidence>
<dbReference type="STRING" id="5722.A2DA13"/>
<evidence type="ECO:0000313" key="2">
    <source>
        <dbReference type="EMBL" id="EAY22661.1"/>
    </source>
</evidence>
<reference evidence="2" key="2">
    <citation type="journal article" date="2007" name="Science">
        <title>Draft genome sequence of the sexually transmitted pathogen Trichomonas vaginalis.</title>
        <authorList>
            <person name="Carlton J.M."/>
            <person name="Hirt R.P."/>
            <person name="Silva J.C."/>
            <person name="Delcher A.L."/>
            <person name="Schatz M."/>
            <person name="Zhao Q."/>
            <person name="Wortman J.R."/>
            <person name="Bidwell S.L."/>
            <person name="Alsmark U.C.M."/>
            <person name="Besteiro S."/>
            <person name="Sicheritz-Ponten T."/>
            <person name="Noel C.J."/>
            <person name="Dacks J.B."/>
            <person name="Foster P.G."/>
            <person name="Simillion C."/>
            <person name="Van de Peer Y."/>
            <person name="Miranda-Saavedra D."/>
            <person name="Barton G.J."/>
            <person name="Westrop G.D."/>
            <person name="Mueller S."/>
            <person name="Dessi D."/>
            <person name="Fiori P.L."/>
            <person name="Ren Q."/>
            <person name="Paulsen I."/>
            <person name="Zhang H."/>
            <person name="Bastida-Corcuera F.D."/>
            <person name="Simoes-Barbosa A."/>
            <person name="Brown M.T."/>
            <person name="Hayes R.D."/>
            <person name="Mukherjee M."/>
            <person name="Okumura C.Y."/>
            <person name="Schneider R."/>
            <person name="Smith A.J."/>
            <person name="Vanacova S."/>
            <person name="Villalvazo M."/>
            <person name="Haas B.J."/>
            <person name="Pertea M."/>
            <person name="Feldblyum T.V."/>
            <person name="Utterback T.R."/>
            <person name="Shu C.L."/>
            <person name="Osoegawa K."/>
            <person name="de Jong P.J."/>
            <person name="Hrdy I."/>
            <person name="Horvathova L."/>
            <person name="Zubacova Z."/>
            <person name="Dolezal P."/>
            <person name="Malik S.B."/>
            <person name="Logsdon J.M. Jr."/>
            <person name="Henze K."/>
            <person name="Gupta A."/>
            <person name="Wang C.C."/>
            <person name="Dunne R.L."/>
            <person name="Upcroft J.A."/>
            <person name="Upcroft P."/>
            <person name="White O."/>
            <person name="Salzberg S.L."/>
            <person name="Tang P."/>
            <person name="Chiu C.-H."/>
            <person name="Lee Y.-S."/>
            <person name="Embley T.M."/>
            <person name="Coombs G.H."/>
            <person name="Mottram J.C."/>
            <person name="Tachezy J."/>
            <person name="Fraser-Liggett C.M."/>
            <person name="Johnson P.J."/>
        </authorList>
    </citation>
    <scope>NUCLEOTIDE SEQUENCE [LARGE SCALE GENOMIC DNA]</scope>
    <source>
        <strain evidence="2">G3</strain>
    </source>
</reference>
<dbReference type="Gene3D" id="2.120.10.80">
    <property type="entry name" value="Kelch-type beta propeller"/>
    <property type="match status" value="1"/>
</dbReference>
<organism evidence="2 3">
    <name type="scientific">Trichomonas vaginalis (strain ATCC PRA-98 / G3)</name>
    <dbReference type="NCBI Taxonomy" id="412133"/>
    <lineage>
        <taxon>Eukaryota</taxon>
        <taxon>Metamonada</taxon>
        <taxon>Parabasalia</taxon>
        <taxon>Trichomonadida</taxon>
        <taxon>Trichomonadidae</taxon>
        <taxon>Trichomonas</taxon>
    </lineage>
</organism>
<keyword evidence="3" id="KW-1185">Reference proteome</keyword>
<sequence length="676" mass="76685">MINKRCYSQIGMKFKGISRQASITSINKRRSSNWLNLNEAVPKTEEMNPILPLLSPISTRIGKGLTAAENEEETISVAPPTNSTFYNGLVYQITLGEHGYLEVYSAKKGESFTLLQAKRAPSNRTGFCFTFLDKHHLFLYGGYAANLQQNEMYILDIEDREWRMCKIIAPPQAIRTNTQCISTLDENYHMIYVFGGSEGPKLLGSLDIIIFCKDSFKYINPMCSIRSYCLKEGPCGRAGHTFIKMNDKGYLFGGVDTRGKCLGDLWEFNFSNALNPTWALLSNIGPNQRKSHISYLFDNGVCIAGGVNDENNFIGDVWKWDSRWIRLSVFETSFPVFGSEEGLLYYDKILRPIEYMNAGRHLDAKFAQLRKIQSLHKAASIVEKEAESSTVFINTNLLIYLRELNKSEVNAETTDALNKIFNETRAREIENEVLNLRIEVLGLSKKILEAHQISPSLSPVSKLDEFSKTIDQKIERLSQRTQRPHEAVQISKTIETMPPPQTDPISVDTWSIDAISAVFDKAVNKDSVLSSIVALQRLEYERLSNQMMSMMSNIHQNESANSARIATLSKINNKIQQLREHIDRSKRECNRVEKAVKRMTDWGNDADLFTQNKSDIEQTLEERNKRRIEQFTVEIASIMGNETKGLTKIMKLLEGPINSTTAGQINDLANQLELVC</sequence>
<dbReference type="InterPro" id="IPR015915">
    <property type="entry name" value="Kelch-typ_b-propeller"/>
</dbReference>
<dbReference type="eggNOG" id="KOG0379">
    <property type="taxonomic scope" value="Eukaryota"/>
</dbReference>
<name>A2DA13_TRIV3</name>
<dbReference type="PANTHER" id="PTHR23244">
    <property type="entry name" value="KELCH REPEAT DOMAIN"/>
    <property type="match status" value="1"/>
</dbReference>
<dbReference type="RefSeq" id="XP_001583647.1">
    <property type="nucleotide sequence ID" value="XM_001583597.1"/>
</dbReference>
<dbReference type="Proteomes" id="UP000001542">
    <property type="component" value="Unassembled WGS sequence"/>
</dbReference>
<gene>
    <name evidence="2" type="ORF">TVAG_475890</name>
</gene>
<feature type="coiled-coil region" evidence="1">
    <location>
        <begin position="568"/>
        <end position="595"/>
    </location>
</feature>
<dbReference type="PANTHER" id="PTHR23244:SF496">
    <property type="entry name" value="KELCH MOTIF FAMILY PROTEIN"/>
    <property type="match status" value="1"/>
</dbReference>
<dbReference type="EMBL" id="DS113182">
    <property type="protein sequence ID" value="EAY22661.1"/>
    <property type="molecule type" value="Genomic_DNA"/>
</dbReference>
<proteinExistence type="predicted"/>
<evidence type="ECO:0008006" key="4">
    <source>
        <dbReference type="Google" id="ProtNLM"/>
    </source>
</evidence>
<dbReference type="SMR" id="A2DA13"/>
<protein>
    <recommendedName>
        <fullName evidence="4">Kelch motif family protein</fullName>
    </recommendedName>
</protein>
<dbReference type="KEGG" id="tva:5468219"/>
<dbReference type="VEuPathDB" id="TrichDB:TVAGG3_0265870"/>
<dbReference type="OrthoDB" id="10250130at2759"/>
<dbReference type="AlphaFoldDB" id="A2DA13"/>
<dbReference type="SUPFAM" id="SSF117281">
    <property type="entry name" value="Kelch motif"/>
    <property type="match status" value="1"/>
</dbReference>
<dbReference type="InParanoid" id="A2DA13"/>